<protein>
    <recommendedName>
        <fullName evidence="4">CBM3 domain-containing protein</fullName>
    </recommendedName>
</protein>
<keyword evidence="2" id="KW-0456">Lyase</keyword>
<dbReference type="Pfam" id="PF05426">
    <property type="entry name" value="Alginate_lyase"/>
    <property type="match status" value="1"/>
</dbReference>
<dbReference type="GO" id="GO:0005975">
    <property type="term" value="P:carbohydrate metabolic process"/>
    <property type="evidence" value="ECO:0007669"/>
    <property type="project" value="InterPro"/>
</dbReference>
<comment type="caution">
    <text evidence="5">The sequence shown here is derived from an EMBL/GenBank/DDBJ whole genome shotgun (WGS) entry which is preliminary data.</text>
</comment>
<organism evidence="5 6">
    <name type="scientific">Niastella yeongjuensis</name>
    <dbReference type="NCBI Taxonomy" id="354355"/>
    <lineage>
        <taxon>Bacteria</taxon>
        <taxon>Pseudomonadati</taxon>
        <taxon>Bacteroidota</taxon>
        <taxon>Chitinophagia</taxon>
        <taxon>Chitinophagales</taxon>
        <taxon>Chitinophagaceae</taxon>
        <taxon>Niastella</taxon>
    </lineage>
</organism>
<dbReference type="InterPro" id="IPR008929">
    <property type="entry name" value="Chondroitin_lyas"/>
</dbReference>
<dbReference type="Gene3D" id="1.50.10.100">
    <property type="entry name" value="Chondroitin AC/alginate lyase"/>
    <property type="match status" value="1"/>
</dbReference>
<dbReference type="Pfam" id="PF00942">
    <property type="entry name" value="CBM_3"/>
    <property type="match status" value="2"/>
</dbReference>
<dbReference type="InterPro" id="IPR008965">
    <property type="entry name" value="CBM2/CBM3_carb-bd_dom_sf"/>
</dbReference>
<dbReference type="InterPro" id="IPR032502">
    <property type="entry name" value="DUF4979"/>
</dbReference>
<feature type="domain" description="CBM3" evidence="4">
    <location>
        <begin position="1235"/>
        <end position="1387"/>
    </location>
</feature>
<evidence type="ECO:0000256" key="3">
    <source>
        <dbReference type="SAM" id="SignalP"/>
    </source>
</evidence>
<reference evidence="6" key="1">
    <citation type="submission" date="2016-04" db="EMBL/GenBank/DDBJ databases">
        <authorList>
            <person name="Chen L."/>
            <person name="Zhuang W."/>
            <person name="Wang G."/>
        </authorList>
    </citation>
    <scope>NUCLEOTIDE SEQUENCE [LARGE SCALE GENOMIC DNA]</scope>
    <source>
        <strain evidence="6">17621</strain>
    </source>
</reference>
<dbReference type="InterPro" id="IPR008397">
    <property type="entry name" value="Alginate_lyase_dom"/>
</dbReference>
<dbReference type="PROSITE" id="PS51172">
    <property type="entry name" value="CBM3"/>
    <property type="match status" value="2"/>
</dbReference>
<dbReference type="InterPro" id="IPR036966">
    <property type="entry name" value="CBM3_sf"/>
</dbReference>
<dbReference type="Gene3D" id="2.60.40.1080">
    <property type="match status" value="3"/>
</dbReference>
<feature type="signal peptide" evidence="3">
    <location>
        <begin position="1"/>
        <end position="21"/>
    </location>
</feature>
<dbReference type="EMBL" id="LVXG01000024">
    <property type="protein sequence ID" value="OQP46263.1"/>
    <property type="molecule type" value="Genomic_DNA"/>
</dbReference>
<keyword evidence="6" id="KW-1185">Reference proteome</keyword>
<evidence type="ECO:0000313" key="6">
    <source>
        <dbReference type="Proteomes" id="UP000192610"/>
    </source>
</evidence>
<dbReference type="Pfam" id="PF18962">
    <property type="entry name" value="Por_Secre_tail"/>
    <property type="match status" value="1"/>
</dbReference>
<dbReference type="Gene3D" id="2.60.40.710">
    <property type="entry name" value="Endoglucanase-like"/>
    <property type="match status" value="2"/>
</dbReference>
<name>A0A1V9EJF7_9BACT</name>
<evidence type="ECO:0000256" key="1">
    <source>
        <dbReference type="ARBA" id="ARBA00022729"/>
    </source>
</evidence>
<dbReference type="SUPFAM" id="SSF48230">
    <property type="entry name" value="Chondroitin AC/alginate lyase"/>
    <property type="match status" value="1"/>
</dbReference>
<feature type="chain" id="PRO_5012551432" description="CBM3 domain-containing protein" evidence="3">
    <location>
        <begin position="22"/>
        <end position="1642"/>
    </location>
</feature>
<dbReference type="STRING" id="354355.SAMN05660816_06434"/>
<dbReference type="GO" id="GO:0042597">
    <property type="term" value="C:periplasmic space"/>
    <property type="evidence" value="ECO:0007669"/>
    <property type="project" value="InterPro"/>
</dbReference>
<proteinExistence type="predicted"/>
<dbReference type="GO" id="GO:0016829">
    <property type="term" value="F:lyase activity"/>
    <property type="evidence" value="ECO:0007669"/>
    <property type="project" value="UniProtKB-KW"/>
</dbReference>
<feature type="domain" description="CBM3" evidence="4">
    <location>
        <begin position="1389"/>
        <end position="1542"/>
    </location>
</feature>
<evidence type="ECO:0000259" key="4">
    <source>
        <dbReference type="PROSITE" id="PS51172"/>
    </source>
</evidence>
<dbReference type="Pfam" id="PF16351">
    <property type="entry name" value="DUF4979"/>
    <property type="match status" value="3"/>
</dbReference>
<accession>A0A1V9EJF7</accession>
<dbReference type="InterPro" id="IPR026444">
    <property type="entry name" value="Secre_tail"/>
</dbReference>
<dbReference type="Proteomes" id="UP000192610">
    <property type="component" value="Unassembled WGS sequence"/>
</dbReference>
<keyword evidence="1 3" id="KW-0732">Signal</keyword>
<sequence>MKFGATSVLFVLTLFMQQSMAQTGLLNDDFSTGSTNNWKAATAGSTGQIVNGKFVVTLAAQSGGKYRGDFQKVGGTTFNASAYPIVAIKFNKPPRCNYFFDTNLGSFNGSNNNATKIASASGNVYYWDLSKGTLGTTALVSSSTNLTSFQFKIADVVLTSTEVAANDIQYEVDWVKTFASVDELRASVGVNNPDSFSFQGAFAHPGLLHSVADLARMKSQVANKFGRPYASYQLLAASSRSSATYDMAGPYAQLTRDATITVNGVNGGTVKNGVEADFLAAYYNALMYNITGDEAHAKKSVEIIDAYAATTTAIVGVDAALNGLYGCMLANAAEIMRSTYPAWPVDKQQQAGTMLKNVFYPVLENFSPCSHGNWDIICMKALMAIAVYNNDTEMFNRVVTYFYHGEGNGSIDNYVITAAGQLQESNRDQGHVLLALGSLSELAEMAGKQGVDLYSASGNAIMRGYEYAAKYNLGNNVDYQTAYDYCEKNYTDYTPEAISATARGQFRPIFEIAYNHYVAQKGLQMPWTLQVMQATGPESAPAGADGTGYGSLFFYQSTVPDYPSGNTPVDTTIGLINDNFTSTADGWAAATASSVATVQDGKLNITLVTQSNGRGRGDVKRTAGATLQPGNYPIFAIKLKKPAAGSFTFDTNLGSFGNAANKWTGKVGDDIYYYDLTKGGFGATPTMLPKDVATKLTTFQFKVADITSGETSYAIEWVKTVKTVADLVEVTTPTKSQTITFDSLAAVTLGDTTTIILNAKASSGLPVSYTISDTTIATIVNNRVNVKKEGTAIITASQAGDTAFLPATPVARTLVVKLPVDTISGLIDDNFIGTNDGWAAATSGSVATVQNGKLVVTLVTQTNAKGRGDVKRTAGAKLLPNNYPIVAIRFKKPQVANITFDTNLGSFGNTSNKWTGKVGDDIYYYDLTKGGFGAAGTKLPTDRATTLTTFQFKVADISSGETSYEIEWVKTVKTLEELQNTLPHVQQTISFDSLAAVTLGDNTPIVLNATATSNLPVSYAISDTAIATLANNVVTPVRAGTVTITASQAGDSAYLPAAAVSRTLTINKKAQSITFDALADVTLGDNPIVLNATATSGLAVSYTVSDSTIATILNGVITPLRAGTVIITASQAGDDTYLSAASVSNTLTINKKTQSITFNALSAVTVGDVATIALKATASSGLPVSYTVSDTTIAVINNGVLTIKRDGAVTITASQAGDSTYLAATPVVRTLTIAPLGIAVQSQDGDNGQATNNSINPYLQLVNKGKASVAYGELTARYWFTAENYAGINTYIDYAQLGNSKVKAKYVQLDQPRAGAYGYIEYSFDKTAGNLVAGGNSGVIQSRFANTDWSNFNEADDYSYAKNKTYTNNDHITLYRNGILVWGVEPVAVTPEVKVKVYSQTQNGGKNSISTFVSINNEGNVPVAYGDLSVRYWFTADGNSALNSWVDYAKIGNSNVLTSFNTVSPVKNGADKYFEIKIKPTMGNLYPAGNTGNIQYRIAKSDWSNFDFSNDYSYKAPANQLAVNDHMTVYYKGQLIFGTEPAGAQQLRVAANTPADVIDNLNAAADKIVLYPNPATDHFNIQVGSVAPDAMVRVYSLRGELLLTQRLTTATQTISLQSLSTGIYQVEVRNGKTITTKQIIKH</sequence>
<gene>
    <name evidence="5" type="ORF">A4H97_31375</name>
</gene>
<evidence type="ECO:0000256" key="2">
    <source>
        <dbReference type="ARBA" id="ARBA00023239"/>
    </source>
</evidence>
<dbReference type="SUPFAM" id="SSF49384">
    <property type="entry name" value="Carbohydrate-binding domain"/>
    <property type="match status" value="2"/>
</dbReference>
<dbReference type="InterPro" id="IPR001956">
    <property type="entry name" value="CBM3"/>
</dbReference>
<evidence type="ECO:0000313" key="5">
    <source>
        <dbReference type="EMBL" id="OQP46263.1"/>
    </source>
</evidence>
<dbReference type="NCBIfam" id="TIGR04183">
    <property type="entry name" value="Por_Secre_tail"/>
    <property type="match status" value="1"/>
</dbReference>
<dbReference type="SMART" id="SM01067">
    <property type="entry name" value="CBM_3"/>
    <property type="match status" value="2"/>
</dbReference>
<dbReference type="GO" id="GO:0030248">
    <property type="term" value="F:cellulose binding"/>
    <property type="evidence" value="ECO:0007669"/>
    <property type="project" value="InterPro"/>
</dbReference>